<keyword evidence="6" id="KW-1185">Reference proteome</keyword>
<feature type="domain" description="ABC transporter" evidence="4">
    <location>
        <begin position="4"/>
        <end position="218"/>
    </location>
</feature>
<dbReference type="InterPro" id="IPR003593">
    <property type="entry name" value="AAA+_ATPase"/>
</dbReference>
<dbReference type="Proteomes" id="UP001499843">
    <property type="component" value="Unassembled WGS sequence"/>
</dbReference>
<evidence type="ECO:0000256" key="3">
    <source>
        <dbReference type="SAM" id="MobiDB-lite"/>
    </source>
</evidence>
<dbReference type="InterPro" id="IPR032524">
    <property type="entry name" value="ABC_tran_C"/>
</dbReference>
<dbReference type="CDD" id="cd03221">
    <property type="entry name" value="ABCF_EF-3"/>
    <property type="match status" value="2"/>
</dbReference>
<dbReference type="Pfam" id="PF16326">
    <property type="entry name" value="ABC_tran_CTD"/>
    <property type="match status" value="1"/>
</dbReference>
<dbReference type="RefSeq" id="WP_344483677.1">
    <property type="nucleotide sequence ID" value="NZ_BAAAQX010000020.1"/>
</dbReference>
<evidence type="ECO:0000256" key="1">
    <source>
        <dbReference type="ARBA" id="ARBA00022741"/>
    </source>
</evidence>
<comment type="caution">
    <text evidence="5">The sequence shown here is derived from an EMBL/GenBank/DDBJ whole genome shotgun (WGS) entry which is preliminary data.</text>
</comment>
<dbReference type="GO" id="GO:0005524">
    <property type="term" value="F:ATP binding"/>
    <property type="evidence" value="ECO:0007669"/>
    <property type="project" value="UniProtKB-KW"/>
</dbReference>
<dbReference type="Pfam" id="PF12848">
    <property type="entry name" value="ABC_tran_Xtn"/>
    <property type="match status" value="1"/>
</dbReference>
<dbReference type="PANTHER" id="PTHR42855">
    <property type="entry name" value="ABC TRANSPORTER ATP-BINDING SUBUNIT"/>
    <property type="match status" value="1"/>
</dbReference>
<organism evidence="5 6">
    <name type="scientific">Nonomuraea monospora</name>
    <dbReference type="NCBI Taxonomy" id="568818"/>
    <lineage>
        <taxon>Bacteria</taxon>
        <taxon>Bacillati</taxon>
        <taxon>Actinomycetota</taxon>
        <taxon>Actinomycetes</taxon>
        <taxon>Streptosporangiales</taxon>
        <taxon>Streptosporangiaceae</taxon>
        <taxon>Nonomuraea</taxon>
    </lineage>
</organism>
<dbReference type="SMART" id="SM00382">
    <property type="entry name" value="AAA"/>
    <property type="match status" value="2"/>
</dbReference>
<feature type="region of interest" description="Disordered" evidence="3">
    <location>
        <begin position="504"/>
        <end position="533"/>
    </location>
</feature>
<keyword evidence="1" id="KW-0547">Nucleotide-binding</keyword>
<evidence type="ECO:0000313" key="6">
    <source>
        <dbReference type="Proteomes" id="UP001499843"/>
    </source>
</evidence>
<reference evidence="6" key="1">
    <citation type="journal article" date="2019" name="Int. J. Syst. Evol. Microbiol.">
        <title>The Global Catalogue of Microorganisms (GCM) 10K type strain sequencing project: providing services to taxonomists for standard genome sequencing and annotation.</title>
        <authorList>
            <consortium name="The Broad Institute Genomics Platform"/>
            <consortium name="The Broad Institute Genome Sequencing Center for Infectious Disease"/>
            <person name="Wu L."/>
            <person name="Ma J."/>
        </authorList>
    </citation>
    <scope>NUCLEOTIDE SEQUENCE [LARGE SCALE GENOMIC DNA]</scope>
    <source>
        <strain evidence="6">JCM 16114</strain>
    </source>
</reference>
<dbReference type="Gene3D" id="1.10.287.380">
    <property type="entry name" value="Valyl-tRNA synthetase, C-terminal domain"/>
    <property type="match status" value="1"/>
</dbReference>
<dbReference type="InterPro" id="IPR027417">
    <property type="entry name" value="P-loop_NTPase"/>
</dbReference>
<evidence type="ECO:0000256" key="2">
    <source>
        <dbReference type="ARBA" id="ARBA00022840"/>
    </source>
</evidence>
<dbReference type="PROSITE" id="PS00211">
    <property type="entry name" value="ABC_TRANSPORTER_1"/>
    <property type="match status" value="1"/>
</dbReference>
<proteinExistence type="predicted"/>
<protein>
    <submittedName>
        <fullName evidence="5">ABC-F family ATP-binding cassette domain-containing protein</fullName>
    </submittedName>
</protein>
<dbReference type="SUPFAM" id="SSF52540">
    <property type="entry name" value="P-loop containing nucleoside triphosphate hydrolases"/>
    <property type="match status" value="2"/>
</dbReference>
<sequence>MNLVNLESVSHAYGPKPLLSDVSLGVEAGERIGVVGRNGGGKTTLLSVLAGTVTPDSGRVTHNRGLRVGILSQQDDLDPAATISEIVLGELAEHEWAGDQRVREIFTNLIGDLDLGSKAGALSGGERRRTALAKLLIDDHDLIMLDEPTNHLDIEAIAWLAGHLAGRKSAVVVVTHDRWFLDAVSTRTWEVVDGRVERYEGGYAAYVLAKAERARIAQAAEERRQNLMRKEIAWLRRGPPARTSKPKFRIEAAQALIANEPPARETVELMKFAAARLGKTVYDLEDVTLHAGGPGTGPLVLDHLTWQFGPGDRIGLIGVNGSGKSSVLRLLADTIKPDSGRVVRGRTVRLAHLSQELGELDPSRRVLESVEEVRKYLQLGKREWTASQLLERLGFRGDAQWKVIGDLSGGERRRLQLLRLLMDDPNVLLLDEPTNDLDIETLNELEDLLDGWPGTLILVSHDRYFLERVTDRCVALLGDGRLSMLPGGVDEYLERRAAGTAVTARLGAGTPPPPAEAAPASAAPEQAGLSAKEERELRKELNRLERQLDKLSDQESKLHAAMADAASDYGKLGSLDAQLREITAQKDTIEAEWLEVADRLGD</sequence>
<dbReference type="InterPro" id="IPR017871">
    <property type="entry name" value="ABC_transporter-like_CS"/>
</dbReference>
<dbReference type="EMBL" id="BAAAQX010000020">
    <property type="protein sequence ID" value="GAA2211316.1"/>
    <property type="molecule type" value="Genomic_DNA"/>
</dbReference>
<dbReference type="Gene3D" id="3.40.50.300">
    <property type="entry name" value="P-loop containing nucleotide triphosphate hydrolases"/>
    <property type="match status" value="2"/>
</dbReference>
<dbReference type="InterPro" id="IPR003439">
    <property type="entry name" value="ABC_transporter-like_ATP-bd"/>
</dbReference>
<dbReference type="PROSITE" id="PS50893">
    <property type="entry name" value="ABC_TRANSPORTER_2"/>
    <property type="match status" value="2"/>
</dbReference>
<feature type="domain" description="ABC transporter" evidence="4">
    <location>
        <begin position="282"/>
        <end position="504"/>
    </location>
</feature>
<dbReference type="InterPro" id="IPR051309">
    <property type="entry name" value="ABCF_ATPase"/>
</dbReference>
<evidence type="ECO:0000313" key="5">
    <source>
        <dbReference type="EMBL" id="GAA2211316.1"/>
    </source>
</evidence>
<accession>A0ABP5PHX4</accession>
<keyword evidence="2 5" id="KW-0067">ATP-binding</keyword>
<dbReference type="InterPro" id="IPR037118">
    <property type="entry name" value="Val-tRNA_synth_C_sf"/>
</dbReference>
<dbReference type="Pfam" id="PF00005">
    <property type="entry name" value="ABC_tran"/>
    <property type="match status" value="2"/>
</dbReference>
<gene>
    <name evidence="5" type="ORF">GCM10009850_067750</name>
</gene>
<name>A0ABP5PHX4_9ACTN</name>
<dbReference type="PANTHER" id="PTHR42855:SF1">
    <property type="entry name" value="ABC TRANSPORTER DOMAIN-CONTAINING PROTEIN"/>
    <property type="match status" value="1"/>
</dbReference>
<evidence type="ECO:0000259" key="4">
    <source>
        <dbReference type="PROSITE" id="PS50893"/>
    </source>
</evidence>
<dbReference type="InterPro" id="IPR032781">
    <property type="entry name" value="ABC_tran_Xtn"/>
</dbReference>